<dbReference type="CDD" id="cd00866">
    <property type="entry name" value="PEBP_euk"/>
    <property type="match status" value="1"/>
</dbReference>
<evidence type="ECO:0000256" key="2">
    <source>
        <dbReference type="SAM" id="SignalP"/>
    </source>
</evidence>
<sequence length="305" mass="30554">MLSQILIAVALAGAATAVTPPGFQPASTTDLVVAFGNTLAVNGKLLTKAETAMQPTIATMQPLTGTYAIMMVDPDIPPQQAGGPTGELLHWMQQDMTSANTSTMIGDMMVYVLQSSVDNTAAIAPYFGPSPPNKAPNTHRYTQLLLDTTNNPTGLASLTQAGATRTNFDAVKVVNAAGVKVVAGNSFNVMNVTDGAAPESGNTASVNTTTSTNGKPAPVAAAPANSATLQAANITKVTGTPQLPGAAMPSGGATSNGVPTTSTGGTTGTTVNGTSGAQGVRGAGRDGMEAYFAVVLALTAALFLL</sequence>
<dbReference type="GO" id="GO:0046578">
    <property type="term" value="P:regulation of Ras protein signal transduction"/>
    <property type="evidence" value="ECO:0007669"/>
    <property type="project" value="TreeGrafter"/>
</dbReference>
<dbReference type="eggNOG" id="ENOG502S6VR">
    <property type="taxonomic scope" value="Eukaryota"/>
</dbReference>
<feature type="compositionally biased region" description="Low complexity" evidence="1">
    <location>
        <begin position="200"/>
        <end position="217"/>
    </location>
</feature>
<protein>
    <recommendedName>
        <fullName evidence="5">Phosphatidylethanolamine-binding protein PEBP</fullName>
    </recommendedName>
</protein>
<feature type="chain" id="PRO_5003854973" description="Phosphatidylethanolamine-binding protein PEBP" evidence="2">
    <location>
        <begin position="18"/>
        <end position="305"/>
    </location>
</feature>
<dbReference type="RefSeq" id="XP_007293536.1">
    <property type="nucleotide sequence ID" value="XM_007293474.1"/>
</dbReference>
<reference evidence="3 4" key="1">
    <citation type="journal article" date="2012" name="BMC Genomics">
        <title>Sequencing the genome of Marssonina brunnea reveals fungus-poplar co-evolution.</title>
        <authorList>
            <person name="Zhu S."/>
            <person name="Cao Y.-Z."/>
            <person name="Jiang C."/>
            <person name="Tan B.-Y."/>
            <person name="Wang Z."/>
            <person name="Feng S."/>
            <person name="Zhang L."/>
            <person name="Su X.-H."/>
            <person name="Brejova B."/>
            <person name="Vinar T."/>
            <person name="Xu M."/>
            <person name="Wang M.-X."/>
            <person name="Zhang S.-G."/>
            <person name="Huang M.-R."/>
            <person name="Wu R."/>
            <person name="Zhou Y."/>
        </authorList>
    </citation>
    <scope>NUCLEOTIDE SEQUENCE [LARGE SCALE GENOMIC DNA]</scope>
    <source>
        <strain evidence="3 4">MB_m1</strain>
    </source>
</reference>
<dbReference type="EMBL" id="JH921439">
    <property type="protein sequence ID" value="EKD16353.1"/>
    <property type="molecule type" value="Genomic_DNA"/>
</dbReference>
<dbReference type="GeneID" id="18761582"/>
<feature type="compositionally biased region" description="Low complexity" evidence="1">
    <location>
        <begin position="255"/>
        <end position="275"/>
    </location>
</feature>
<evidence type="ECO:0000256" key="1">
    <source>
        <dbReference type="SAM" id="MobiDB-lite"/>
    </source>
</evidence>
<keyword evidence="4" id="KW-1185">Reference proteome</keyword>
<proteinExistence type="predicted"/>
<dbReference type="InterPro" id="IPR008914">
    <property type="entry name" value="PEBP"/>
</dbReference>
<dbReference type="GO" id="GO:0030162">
    <property type="term" value="P:regulation of proteolysis"/>
    <property type="evidence" value="ECO:0007669"/>
    <property type="project" value="TreeGrafter"/>
</dbReference>
<dbReference type="HOGENOM" id="CLU_912404_0_0_1"/>
<keyword evidence="2" id="KW-0732">Signal</keyword>
<dbReference type="InterPro" id="IPR035810">
    <property type="entry name" value="PEBP_euk"/>
</dbReference>
<dbReference type="Proteomes" id="UP000006753">
    <property type="component" value="Unassembled WGS sequence"/>
</dbReference>
<gene>
    <name evidence="3" type="ORF">MBM_05647</name>
</gene>
<dbReference type="PANTHER" id="PTHR11362:SF141">
    <property type="entry name" value="PHOSPHATIDYLETHANOLAMINE-BINDING PROTEIN"/>
    <property type="match status" value="1"/>
</dbReference>
<evidence type="ECO:0008006" key="5">
    <source>
        <dbReference type="Google" id="ProtNLM"/>
    </source>
</evidence>
<dbReference type="OMA" id="TFLHWAQ"/>
<dbReference type="KEGG" id="mbe:MBM_05647"/>
<dbReference type="InParanoid" id="K1X6S4"/>
<feature type="signal peptide" evidence="2">
    <location>
        <begin position="1"/>
        <end position="17"/>
    </location>
</feature>
<evidence type="ECO:0000313" key="3">
    <source>
        <dbReference type="EMBL" id="EKD16353.1"/>
    </source>
</evidence>
<dbReference type="InterPro" id="IPR036610">
    <property type="entry name" value="PEBP-like_sf"/>
</dbReference>
<feature type="region of interest" description="Disordered" evidence="1">
    <location>
        <begin position="198"/>
        <end position="217"/>
    </location>
</feature>
<dbReference type="Pfam" id="PF01161">
    <property type="entry name" value="PBP"/>
    <property type="match status" value="1"/>
</dbReference>
<feature type="region of interest" description="Disordered" evidence="1">
    <location>
        <begin position="246"/>
        <end position="281"/>
    </location>
</feature>
<evidence type="ECO:0000313" key="4">
    <source>
        <dbReference type="Proteomes" id="UP000006753"/>
    </source>
</evidence>
<dbReference type="OrthoDB" id="2506647at2759"/>
<organism evidence="3 4">
    <name type="scientific">Marssonina brunnea f. sp. multigermtubi (strain MB_m1)</name>
    <name type="common">Marssonina leaf spot fungus</name>
    <dbReference type="NCBI Taxonomy" id="1072389"/>
    <lineage>
        <taxon>Eukaryota</taxon>
        <taxon>Fungi</taxon>
        <taxon>Dikarya</taxon>
        <taxon>Ascomycota</taxon>
        <taxon>Pezizomycotina</taxon>
        <taxon>Leotiomycetes</taxon>
        <taxon>Helotiales</taxon>
        <taxon>Drepanopezizaceae</taxon>
        <taxon>Drepanopeziza</taxon>
    </lineage>
</organism>
<dbReference type="GO" id="GO:0030414">
    <property type="term" value="F:peptidase inhibitor activity"/>
    <property type="evidence" value="ECO:0007669"/>
    <property type="project" value="TreeGrafter"/>
</dbReference>
<name>K1X6S4_MARBU</name>
<dbReference type="PANTHER" id="PTHR11362">
    <property type="entry name" value="PHOSPHATIDYLETHANOLAMINE-BINDING PROTEIN"/>
    <property type="match status" value="1"/>
</dbReference>
<accession>K1X6S4</accession>
<dbReference type="SUPFAM" id="SSF49777">
    <property type="entry name" value="PEBP-like"/>
    <property type="match status" value="1"/>
</dbReference>
<dbReference type="Gene3D" id="3.90.280.10">
    <property type="entry name" value="PEBP-like"/>
    <property type="match status" value="1"/>
</dbReference>
<dbReference type="AlphaFoldDB" id="K1X6S4"/>
<dbReference type="STRING" id="1072389.K1X6S4"/>
<dbReference type="GO" id="GO:0005543">
    <property type="term" value="F:phospholipid binding"/>
    <property type="evidence" value="ECO:0007669"/>
    <property type="project" value="TreeGrafter"/>
</dbReference>